<comment type="caution">
    <text evidence="4">The sequence shown here is derived from an EMBL/GenBank/DDBJ whole genome shotgun (WGS) entry which is preliminary data.</text>
</comment>
<keyword evidence="2" id="KW-0472">Membrane</keyword>
<protein>
    <submittedName>
        <fullName evidence="4">Putative membrane protein</fullName>
    </submittedName>
</protein>
<organism evidence="4 5">
    <name type="scientific">Helcobacillus massiliensis</name>
    <dbReference type="NCBI Taxonomy" id="521392"/>
    <lineage>
        <taxon>Bacteria</taxon>
        <taxon>Bacillati</taxon>
        <taxon>Actinomycetota</taxon>
        <taxon>Actinomycetes</taxon>
        <taxon>Micrococcales</taxon>
        <taxon>Dermabacteraceae</taxon>
        <taxon>Helcobacillus</taxon>
    </lineage>
</organism>
<dbReference type="InterPro" id="IPR014529">
    <property type="entry name" value="UCP026631"/>
</dbReference>
<feature type="transmembrane region" description="Helical" evidence="2">
    <location>
        <begin position="233"/>
        <end position="251"/>
    </location>
</feature>
<sequence length="535" mass="58346">MAEETAPDTPEQLAEQRQDPPDTEFQRLHPLTPLLTGWQVVAGAIAILTAQNISELIDEFTLTRLLIALGILAGVVLLFVAGSFIRWRLTAYAVVPDGVFLRSRFITTTRRTAPRGRIDSVSIHRPLVPRLLGLAKVRVELVGGGDSHLDLTYLSSARAEEVRRRILQIAASSSDDADAESVPELPGTDPEEQEQASTADRIRGTLLDGVTTGTLLAQIPTQRLLHALMRDPFMWFVPILTVLVAIGPITAMVLDGFSMRALIPVLTAVIAGPKLILDRIEKGWGFTSRSTDAGLRARRGLFTTRSDNLSADRIQTATLRQPLLWRDPAWVQMDVATAGAEDDDENGAILPVGTGDELVRSIDHMLAPVGLPIPPEAWGAGGPGPEDVAADAAAETSAEDDVAMLTRMLRVPAAELPGIRPDHWLFPLGRRFTSVMLTPHAVLVRSGTLVKRIRIIPRDRIQTVEALEGPIDRRIGLLPLRVTTADDSEVLTLPTADALRLLPVLHNDAATRRRLAHREQWARPRRSGARATVEA</sequence>
<keyword evidence="2" id="KW-1133">Transmembrane helix</keyword>
<dbReference type="PANTHER" id="PTHR34473">
    <property type="entry name" value="UPF0699 TRANSMEMBRANE PROTEIN YDBS"/>
    <property type="match status" value="1"/>
</dbReference>
<gene>
    <name evidence="4" type="ORF">FHX50_000905</name>
</gene>
<feature type="region of interest" description="Disordered" evidence="1">
    <location>
        <begin position="172"/>
        <end position="200"/>
    </location>
</feature>
<evidence type="ECO:0000259" key="3">
    <source>
        <dbReference type="Pfam" id="PF03703"/>
    </source>
</evidence>
<dbReference type="PANTHER" id="PTHR34473:SF2">
    <property type="entry name" value="UPF0699 TRANSMEMBRANE PROTEIN YDBT"/>
    <property type="match status" value="1"/>
</dbReference>
<evidence type="ECO:0000313" key="5">
    <source>
        <dbReference type="Proteomes" id="UP000568050"/>
    </source>
</evidence>
<feature type="region of interest" description="Disordered" evidence="1">
    <location>
        <begin position="1"/>
        <end position="22"/>
    </location>
</feature>
<name>A0A839QZ31_9MICO</name>
<dbReference type="PIRSF" id="PIRSF026631">
    <property type="entry name" value="UCP026631"/>
    <property type="match status" value="1"/>
</dbReference>
<feature type="transmembrane region" description="Helical" evidence="2">
    <location>
        <begin position="34"/>
        <end position="53"/>
    </location>
</feature>
<dbReference type="AlphaFoldDB" id="A0A839QZ31"/>
<evidence type="ECO:0000313" key="4">
    <source>
        <dbReference type="EMBL" id="MBB3022657.1"/>
    </source>
</evidence>
<dbReference type="EMBL" id="JACHWP010000001">
    <property type="protein sequence ID" value="MBB3022657.1"/>
    <property type="molecule type" value="Genomic_DNA"/>
</dbReference>
<dbReference type="Proteomes" id="UP000568050">
    <property type="component" value="Unassembled WGS sequence"/>
</dbReference>
<keyword evidence="2" id="KW-0812">Transmembrane</keyword>
<reference evidence="4 5" key="1">
    <citation type="submission" date="2020-08" db="EMBL/GenBank/DDBJ databases">
        <title>Sequencing the genomes of 1000 actinobacteria strains.</title>
        <authorList>
            <person name="Klenk H.-P."/>
        </authorList>
    </citation>
    <scope>NUCLEOTIDE SEQUENCE [LARGE SCALE GENOMIC DNA]</scope>
    <source>
        <strain evidence="4 5">DSM 23040</strain>
    </source>
</reference>
<proteinExistence type="predicted"/>
<accession>A0A839QZ31</accession>
<dbReference type="Pfam" id="PF03703">
    <property type="entry name" value="bPH_2"/>
    <property type="match status" value="2"/>
</dbReference>
<dbReference type="InterPro" id="IPR005182">
    <property type="entry name" value="YdbS-like_PH"/>
</dbReference>
<feature type="domain" description="YdbS-like PH" evidence="3">
    <location>
        <begin position="87"/>
        <end position="166"/>
    </location>
</feature>
<feature type="domain" description="YdbS-like PH" evidence="3">
    <location>
        <begin position="431"/>
        <end position="499"/>
    </location>
</feature>
<evidence type="ECO:0000256" key="1">
    <source>
        <dbReference type="SAM" id="MobiDB-lite"/>
    </source>
</evidence>
<feature type="transmembrane region" description="Helical" evidence="2">
    <location>
        <begin position="65"/>
        <end position="85"/>
    </location>
</feature>
<evidence type="ECO:0000256" key="2">
    <source>
        <dbReference type="SAM" id="Phobius"/>
    </source>
</evidence>
<dbReference type="RefSeq" id="WP_183374867.1">
    <property type="nucleotide sequence ID" value="NZ_CBCSFZ010000016.1"/>
</dbReference>
<keyword evidence="5" id="KW-1185">Reference proteome</keyword>